<sequence length="229" mass="24974">MSQQLILAKPSTKLPQPMLEEERTTISNLGRQMLEQGLTVGTGGNISARSGDHVAISPSGIPYRDITPEDVPIVDIHGEHIEGERQPSSEYRMHTGIIRERDDVGGVVHTHSPYASTFASLGEPIPASHYLIAFVGDQIPVARYETYGTAELAEAAVDALSGQYNACLLKNHGVIAVGESVDAAFEVALMTEYCARIHYQAISVGVPEILPDEEIDHLQDRFTDYGQDY</sequence>
<dbReference type="InterPro" id="IPR001303">
    <property type="entry name" value="Aldolase_II/adducin_N"/>
</dbReference>
<dbReference type="Gene3D" id="3.40.225.10">
    <property type="entry name" value="Class II aldolase/adducin N-terminal domain"/>
    <property type="match status" value="1"/>
</dbReference>
<gene>
    <name evidence="4" type="ORF">AUR64_04170</name>
</gene>
<dbReference type="Pfam" id="PF00596">
    <property type="entry name" value="Aldolase_II"/>
    <property type="match status" value="1"/>
</dbReference>
<dbReference type="EMBL" id="LOPU01000004">
    <property type="protein sequence ID" value="KTG11457.1"/>
    <property type="molecule type" value="Genomic_DNA"/>
</dbReference>
<dbReference type="Proteomes" id="UP000054387">
    <property type="component" value="Unassembled WGS sequence"/>
</dbReference>
<dbReference type="SMART" id="SM01007">
    <property type="entry name" value="Aldolase_II"/>
    <property type="match status" value="1"/>
</dbReference>
<feature type="domain" description="Class II aldolase/adducin N-terminal" evidence="3">
    <location>
        <begin position="24"/>
        <end position="199"/>
    </location>
</feature>
<dbReference type="STRING" id="1514971.AUR64_04170"/>
<reference evidence="4 5" key="1">
    <citation type="submission" date="2015-12" db="EMBL/GenBank/DDBJ databases">
        <title>Haloprofundus marisrubri gen. nov., sp. nov., an extremely halophilic archaeon isolated from the Discovery deep brine-seawater interface in the Red Sea.</title>
        <authorList>
            <person name="Zhang G."/>
            <person name="Stingl U."/>
            <person name="Rashid M."/>
        </authorList>
    </citation>
    <scope>NUCLEOTIDE SEQUENCE [LARGE SCALE GENOMIC DNA]</scope>
    <source>
        <strain evidence="4 5">SB9</strain>
    </source>
</reference>
<dbReference type="PANTHER" id="PTHR22789:SF0">
    <property type="entry name" value="3-OXO-TETRONATE 4-PHOSPHATE DECARBOXYLASE-RELATED"/>
    <property type="match status" value="1"/>
</dbReference>
<keyword evidence="1" id="KW-0479">Metal-binding</keyword>
<accession>A0A0W1RDH3</accession>
<dbReference type="InterPro" id="IPR036409">
    <property type="entry name" value="Aldolase_II/adducin_N_sf"/>
</dbReference>
<proteinExistence type="predicted"/>
<dbReference type="GO" id="GO:0005829">
    <property type="term" value="C:cytosol"/>
    <property type="evidence" value="ECO:0007669"/>
    <property type="project" value="TreeGrafter"/>
</dbReference>
<evidence type="ECO:0000313" key="5">
    <source>
        <dbReference type="Proteomes" id="UP000054387"/>
    </source>
</evidence>
<dbReference type="GO" id="GO:0046872">
    <property type="term" value="F:metal ion binding"/>
    <property type="evidence" value="ECO:0007669"/>
    <property type="project" value="UniProtKB-KW"/>
</dbReference>
<protein>
    <submittedName>
        <fullName evidence="4">Fuculose phosphate aldolase</fullName>
    </submittedName>
</protein>
<dbReference type="InterPro" id="IPR050197">
    <property type="entry name" value="Aldolase_class_II_sugar_metab"/>
</dbReference>
<dbReference type="PANTHER" id="PTHR22789">
    <property type="entry name" value="FUCULOSE PHOSPHATE ALDOLASE"/>
    <property type="match status" value="1"/>
</dbReference>
<evidence type="ECO:0000259" key="3">
    <source>
        <dbReference type="SMART" id="SM01007"/>
    </source>
</evidence>
<evidence type="ECO:0000256" key="1">
    <source>
        <dbReference type="ARBA" id="ARBA00022723"/>
    </source>
</evidence>
<dbReference type="GO" id="GO:0016832">
    <property type="term" value="F:aldehyde-lyase activity"/>
    <property type="evidence" value="ECO:0007669"/>
    <property type="project" value="TreeGrafter"/>
</dbReference>
<name>A0A0W1RDH3_9EURY</name>
<keyword evidence="5" id="KW-1185">Reference proteome</keyword>
<dbReference type="AlphaFoldDB" id="A0A0W1RDH3"/>
<evidence type="ECO:0000313" key="4">
    <source>
        <dbReference type="EMBL" id="KTG11457.1"/>
    </source>
</evidence>
<comment type="caution">
    <text evidence="4">The sequence shown here is derived from an EMBL/GenBank/DDBJ whole genome shotgun (WGS) entry which is preliminary data.</text>
</comment>
<organism evidence="4 5">
    <name type="scientific">Haloprofundus marisrubri</name>
    <dbReference type="NCBI Taxonomy" id="1514971"/>
    <lineage>
        <taxon>Archaea</taxon>
        <taxon>Methanobacteriati</taxon>
        <taxon>Methanobacteriota</taxon>
        <taxon>Stenosarchaea group</taxon>
        <taxon>Halobacteria</taxon>
        <taxon>Halobacteriales</taxon>
        <taxon>Haloferacaceae</taxon>
        <taxon>Haloprofundus</taxon>
    </lineage>
</organism>
<evidence type="ECO:0000256" key="2">
    <source>
        <dbReference type="ARBA" id="ARBA00023239"/>
    </source>
</evidence>
<keyword evidence="2" id="KW-0456">Lyase</keyword>
<dbReference type="GO" id="GO:0019323">
    <property type="term" value="P:pentose catabolic process"/>
    <property type="evidence" value="ECO:0007669"/>
    <property type="project" value="TreeGrafter"/>
</dbReference>
<dbReference type="UniPathway" id="UPA00071"/>
<dbReference type="SUPFAM" id="SSF53639">
    <property type="entry name" value="AraD/HMP-PK domain-like"/>
    <property type="match status" value="1"/>
</dbReference>